<evidence type="ECO:0000256" key="3">
    <source>
        <dbReference type="ARBA" id="ARBA00022553"/>
    </source>
</evidence>
<evidence type="ECO:0000259" key="6">
    <source>
        <dbReference type="PROSITE" id="PS50112"/>
    </source>
</evidence>
<dbReference type="EMBL" id="CP100390">
    <property type="protein sequence ID" value="UZE94966.1"/>
    <property type="molecule type" value="Genomic_DNA"/>
</dbReference>
<comment type="catalytic activity">
    <reaction evidence="1">
        <text>ATP + protein L-histidine = ADP + protein N-phospho-L-histidine.</text>
        <dbReference type="EC" id="2.7.13.3"/>
    </reaction>
</comment>
<accession>A0ABY6MYP6</accession>
<dbReference type="SUPFAM" id="SSF55785">
    <property type="entry name" value="PYP-like sensor domain (PAS domain)"/>
    <property type="match status" value="1"/>
</dbReference>
<evidence type="ECO:0000256" key="4">
    <source>
        <dbReference type="SAM" id="Coils"/>
    </source>
</evidence>
<dbReference type="GO" id="GO:0005524">
    <property type="term" value="F:ATP binding"/>
    <property type="evidence" value="ECO:0007669"/>
    <property type="project" value="UniProtKB-KW"/>
</dbReference>
<dbReference type="Gene3D" id="1.10.287.130">
    <property type="match status" value="1"/>
</dbReference>
<evidence type="ECO:0000313" key="8">
    <source>
        <dbReference type="Proteomes" id="UP001163739"/>
    </source>
</evidence>
<evidence type="ECO:0000256" key="1">
    <source>
        <dbReference type="ARBA" id="ARBA00000085"/>
    </source>
</evidence>
<gene>
    <name evidence="7" type="ORF">NKI27_12915</name>
</gene>
<sequence length="453" mass="49577">MNYQEPIMLANVAGLPKGGLVESFGDAFKSEDRRSSGHNIEPLFSEGSLADAMLAESELSSDDVSGSGETAPVEQALELFSRMSVQLTDSYRTLEKRVSQLNGELTTEVEQRRQELEEKERIADRLSTLLDVLPAGVVVLDGQGVVNECNPAALGLLGEPLLGESWVNIIKRCFAPRHDDGHEVSLKDGRRVRIETRSMTEGPGQLVLLTDLTETRELQAKVSRTERLSSLGRMVASLAHQIRTPLSTAMLYAGHLNQPEISDEMRQKCAEKIMSRLTHLEHQIRDMLVFAKGDTRLAESVKASDLFEQLKQAADTPIQNAQAEVEWTDCSENTSLLCNRDTLVGACLNLINNSIEAKPEGAKLSVKVVSPGRGYINIEVSDNGPGFSPEQKNKILDAFYTTKSHGTGLGLAVVQAVVKAHHGRFYITSNDDGTKAVITLPVYEQQSKAKHSG</sequence>
<dbReference type="Pfam" id="PF13188">
    <property type="entry name" value="PAS_8"/>
    <property type="match status" value="1"/>
</dbReference>
<evidence type="ECO:0000313" key="7">
    <source>
        <dbReference type="EMBL" id="UZE94966.1"/>
    </source>
</evidence>
<dbReference type="RefSeq" id="WP_265046458.1">
    <property type="nucleotide sequence ID" value="NZ_CP100390.1"/>
</dbReference>
<keyword evidence="7" id="KW-0547">Nucleotide-binding</keyword>
<dbReference type="InterPro" id="IPR003661">
    <property type="entry name" value="HisK_dim/P_dom"/>
</dbReference>
<dbReference type="Pfam" id="PF02518">
    <property type="entry name" value="HATPase_c"/>
    <property type="match status" value="1"/>
</dbReference>
<organism evidence="7 8">
    <name type="scientific">Alkalimarinus alittae</name>
    <dbReference type="NCBI Taxonomy" id="2961619"/>
    <lineage>
        <taxon>Bacteria</taxon>
        <taxon>Pseudomonadati</taxon>
        <taxon>Pseudomonadota</taxon>
        <taxon>Gammaproteobacteria</taxon>
        <taxon>Alteromonadales</taxon>
        <taxon>Alteromonadaceae</taxon>
        <taxon>Alkalimarinus</taxon>
    </lineage>
</organism>
<evidence type="ECO:0000256" key="2">
    <source>
        <dbReference type="ARBA" id="ARBA00012438"/>
    </source>
</evidence>
<dbReference type="SUPFAM" id="SSF55874">
    <property type="entry name" value="ATPase domain of HSP90 chaperone/DNA topoisomerase II/histidine kinase"/>
    <property type="match status" value="1"/>
</dbReference>
<dbReference type="InterPro" id="IPR005467">
    <property type="entry name" value="His_kinase_dom"/>
</dbReference>
<dbReference type="PANTHER" id="PTHR43065:SF29">
    <property type="entry name" value="SENSOR PROTEIN KINASE FLES"/>
    <property type="match status" value="1"/>
</dbReference>
<keyword evidence="4" id="KW-0175">Coiled coil</keyword>
<protein>
    <recommendedName>
        <fullName evidence="2">histidine kinase</fullName>
        <ecNumber evidence="2">2.7.13.3</ecNumber>
    </recommendedName>
</protein>
<dbReference type="InterPro" id="IPR003594">
    <property type="entry name" value="HATPase_dom"/>
</dbReference>
<dbReference type="EC" id="2.7.13.3" evidence="2"/>
<dbReference type="InterPro" id="IPR036097">
    <property type="entry name" value="HisK_dim/P_sf"/>
</dbReference>
<dbReference type="Gene3D" id="3.30.565.10">
    <property type="entry name" value="Histidine kinase-like ATPase, C-terminal domain"/>
    <property type="match status" value="1"/>
</dbReference>
<keyword evidence="7" id="KW-0067">ATP-binding</keyword>
<feature type="domain" description="Histidine kinase" evidence="5">
    <location>
        <begin position="237"/>
        <end position="444"/>
    </location>
</feature>
<dbReference type="Proteomes" id="UP001163739">
    <property type="component" value="Chromosome"/>
</dbReference>
<feature type="coiled-coil region" evidence="4">
    <location>
        <begin position="91"/>
        <end position="129"/>
    </location>
</feature>
<dbReference type="InterPro" id="IPR000014">
    <property type="entry name" value="PAS"/>
</dbReference>
<reference evidence="7" key="1">
    <citation type="submission" date="2022-06" db="EMBL/GenBank/DDBJ databases">
        <title>Alkalimarinus sp. nov., isolated from gut of a Alitta virens.</title>
        <authorList>
            <person name="Yang A.I."/>
            <person name="Shin N.-R."/>
        </authorList>
    </citation>
    <scope>NUCLEOTIDE SEQUENCE</scope>
    <source>
        <strain evidence="7">A2M4</strain>
    </source>
</reference>
<dbReference type="PROSITE" id="PS50109">
    <property type="entry name" value="HIS_KIN"/>
    <property type="match status" value="1"/>
</dbReference>
<keyword evidence="3" id="KW-0597">Phosphoprotein</keyword>
<dbReference type="SMART" id="SM00388">
    <property type="entry name" value="HisKA"/>
    <property type="match status" value="1"/>
</dbReference>
<dbReference type="PANTHER" id="PTHR43065">
    <property type="entry name" value="SENSOR HISTIDINE KINASE"/>
    <property type="match status" value="1"/>
</dbReference>
<feature type="domain" description="PAS" evidence="6">
    <location>
        <begin position="122"/>
        <end position="158"/>
    </location>
</feature>
<evidence type="ECO:0000259" key="5">
    <source>
        <dbReference type="PROSITE" id="PS50109"/>
    </source>
</evidence>
<dbReference type="PRINTS" id="PR00344">
    <property type="entry name" value="BCTRLSENSOR"/>
</dbReference>
<dbReference type="SMART" id="SM00091">
    <property type="entry name" value="PAS"/>
    <property type="match status" value="1"/>
</dbReference>
<dbReference type="SUPFAM" id="SSF47384">
    <property type="entry name" value="Homodimeric domain of signal transducing histidine kinase"/>
    <property type="match status" value="1"/>
</dbReference>
<dbReference type="InterPro" id="IPR036890">
    <property type="entry name" value="HATPase_C_sf"/>
</dbReference>
<dbReference type="Pfam" id="PF00512">
    <property type="entry name" value="HisKA"/>
    <property type="match status" value="1"/>
</dbReference>
<dbReference type="PROSITE" id="PS50112">
    <property type="entry name" value="PAS"/>
    <property type="match status" value="1"/>
</dbReference>
<name>A0ABY6MYP6_9ALTE</name>
<proteinExistence type="predicted"/>
<dbReference type="InterPro" id="IPR004358">
    <property type="entry name" value="Sig_transdc_His_kin-like_C"/>
</dbReference>
<dbReference type="CDD" id="cd00082">
    <property type="entry name" value="HisKA"/>
    <property type="match status" value="1"/>
</dbReference>
<dbReference type="InterPro" id="IPR035965">
    <property type="entry name" value="PAS-like_dom_sf"/>
</dbReference>
<keyword evidence="8" id="KW-1185">Reference proteome</keyword>
<dbReference type="SMART" id="SM00387">
    <property type="entry name" value="HATPase_c"/>
    <property type="match status" value="1"/>
</dbReference>
<dbReference type="Gene3D" id="3.30.450.20">
    <property type="entry name" value="PAS domain"/>
    <property type="match status" value="1"/>
</dbReference>